<keyword evidence="5" id="KW-0804">Transcription</keyword>
<evidence type="ECO:0000313" key="8">
    <source>
        <dbReference type="EMBL" id="KAK5062339.1"/>
    </source>
</evidence>
<dbReference type="CDD" id="cd12148">
    <property type="entry name" value="fungal_TF_MHR"/>
    <property type="match status" value="1"/>
</dbReference>
<comment type="caution">
    <text evidence="8">The sequence shown here is derived from an EMBL/GenBank/DDBJ whole genome shotgun (WGS) entry which is preliminary data.</text>
</comment>
<feature type="compositionally biased region" description="Basic and acidic residues" evidence="7">
    <location>
        <begin position="24"/>
        <end position="47"/>
    </location>
</feature>
<evidence type="ECO:0000256" key="3">
    <source>
        <dbReference type="ARBA" id="ARBA00023015"/>
    </source>
</evidence>
<keyword evidence="2" id="KW-0862">Zinc</keyword>
<evidence type="ECO:0000256" key="4">
    <source>
        <dbReference type="ARBA" id="ARBA00023125"/>
    </source>
</evidence>
<protein>
    <submittedName>
        <fullName evidence="8">Uncharacterized protein</fullName>
    </submittedName>
</protein>
<keyword evidence="1" id="KW-0479">Metal-binding</keyword>
<dbReference type="InterPro" id="IPR051430">
    <property type="entry name" value="Fungal_TF_Env_Response"/>
</dbReference>
<accession>A0ABR0JEH8</accession>
<keyword evidence="9" id="KW-1185">Reference proteome</keyword>
<name>A0ABR0JEH8_9EURO</name>
<gene>
    <name evidence="8" type="ORF">LTR69_004697</name>
</gene>
<evidence type="ECO:0000256" key="2">
    <source>
        <dbReference type="ARBA" id="ARBA00022833"/>
    </source>
</evidence>
<dbReference type="PANTHER" id="PTHR31944:SF131">
    <property type="entry name" value="HEME-RESPONSIVE ZINC FINGER TRANSCRIPTION FACTOR HAP1"/>
    <property type="match status" value="1"/>
</dbReference>
<dbReference type="PANTHER" id="PTHR31944">
    <property type="entry name" value="HEME-RESPONSIVE ZINC FINGER TRANSCRIPTION FACTOR HAP1"/>
    <property type="match status" value="1"/>
</dbReference>
<organism evidence="8 9">
    <name type="scientific">Exophiala sideris</name>
    <dbReference type="NCBI Taxonomy" id="1016849"/>
    <lineage>
        <taxon>Eukaryota</taxon>
        <taxon>Fungi</taxon>
        <taxon>Dikarya</taxon>
        <taxon>Ascomycota</taxon>
        <taxon>Pezizomycotina</taxon>
        <taxon>Eurotiomycetes</taxon>
        <taxon>Chaetothyriomycetidae</taxon>
        <taxon>Chaetothyriales</taxon>
        <taxon>Herpotrichiellaceae</taxon>
        <taxon>Exophiala</taxon>
    </lineage>
</organism>
<evidence type="ECO:0000256" key="1">
    <source>
        <dbReference type="ARBA" id="ARBA00022723"/>
    </source>
</evidence>
<reference evidence="8 9" key="1">
    <citation type="submission" date="2023-08" db="EMBL/GenBank/DDBJ databases">
        <title>Black Yeasts Isolated from many extreme environments.</title>
        <authorList>
            <person name="Coleine C."/>
            <person name="Stajich J.E."/>
            <person name="Selbmann L."/>
        </authorList>
    </citation>
    <scope>NUCLEOTIDE SEQUENCE [LARGE SCALE GENOMIC DNA]</scope>
    <source>
        <strain evidence="8 9">CCFEE 6328</strain>
    </source>
</reference>
<dbReference type="Proteomes" id="UP001345691">
    <property type="component" value="Unassembled WGS sequence"/>
</dbReference>
<feature type="region of interest" description="Disordered" evidence="7">
    <location>
        <begin position="1"/>
        <end position="70"/>
    </location>
</feature>
<keyword evidence="4" id="KW-0238">DNA-binding</keyword>
<evidence type="ECO:0000256" key="6">
    <source>
        <dbReference type="ARBA" id="ARBA00023242"/>
    </source>
</evidence>
<dbReference type="EMBL" id="JAVRRF010000008">
    <property type="protein sequence ID" value="KAK5062339.1"/>
    <property type="molecule type" value="Genomic_DNA"/>
</dbReference>
<keyword evidence="6" id="KW-0539">Nucleus</keyword>
<sequence>MLKNQQSAERQVETPPSLFDADNDEHSTQSDINHSKEQDACSEHGSTDTRVSPGISVSTGPLKIGADHQDRSSVDEAHWAALLNEVGDVRSHIGAQHDQYEEQTKKIARHAQRADSAPTLFFTSAKVVTRSEILSHLPPKYSCDIMLTRFFRHLYPAIYILHEPTFYKQV</sequence>
<evidence type="ECO:0000313" key="9">
    <source>
        <dbReference type="Proteomes" id="UP001345691"/>
    </source>
</evidence>
<keyword evidence="3" id="KW-0805">Transcription regulation</keyword>
<evidence type="ECO:0000256" key="5">
    <source>
        <dbReference type="ARBA" id="ARBA00023163"/>
    </source>
</evidence>
<proteinExistence type="predicted"/>
<evidence type="ECO:0000256" key="7">
    <source>
        <dbReference type="SAM" id="MobiDB-lite"/>
    </source>
</evidence>